<evidence type="ECO:0000313" key="5">
    <source>
        <dbReference type="Proteomes" id="UP000447833"/>
    </source>
</evidence>
<dbReference type="RefSeq" id="WP_098443576.1">
    <property type="nucleotide sequence ID" value="NZ_JAIVAE010000002.1"/>
</dbReference>
<gene>
    <name evidence="4" type="ORF">GLW07_11415</name>
</gene>
<dbReference type="InterPro" id="IPR002068">
    <property type="entry name" value="A-crystallin/Hsp20_dom"/>
</dbReference>
<dbReference type="InterPro" id="IPR031107">
    <property type="entry name" value="Small_HSP"/>
</dbReference>
<dbReference type="SUPFAM" id="SSF49764">
    <property type="entry name" value="HSP20-like chaperones"/>
    <property type="match status" value="1"/>
</dbReference>
<dbReference type="Proteomes" id="UP000447833">
    <property type="component" value="Unassembled WGS sequence"/>
</dbReference>
<protein>
    <submittedName>
        <fullName evidence="4">Hsp20 family protein</fullName>
    </submittedName>
</protein>
<name>A0A845EZM0_9BACL</name>
<dbReference type="Pfam" id="PF00011">
    <property type="entry name" value="HSP20"/>
    <property type="match status" value="1"/>
</dbReference>
<evidence type="ECO:0000313" key="4">
    <source>
        <dbReference type="EMBL" id="MYL63957.1"/>
    </source>
</evidence>
<dbReference type="EMBL" id="WMEY01000003">
    <property type="protein sequence ID" value="MYL63957.1"/>
    <property type="molecule type" value="Genomic_DNA"/>
</dbReference>
<dbReference type="CDD" id="cd06464">
    <property type="entry name" value="ACD_sHsps-like"/>
    <property type="match status" value="1"/>
</dbReference>
<evidence type="ECO:0000256" key="1">
    <source>
        <dbReference type="PROSITE-ProRule" id="PRU00285"/>
    </source>
</evidence>
<organism evidence="4 5">
    <name type="scientific">Guptibacillus hwajinpoensis</name>
    <dbReference type="NCBI Taxonomy" id="208199"/>
    <lineage>
        <taxon>Bacteria</taxon>
        <taxon>Bacillati</taxon>
        <taxon>Bacillota</taxon>
        <taxon>Bacilli</taxon>
        <taxon>Bacillales</taxon>
        <taxon>Guptibacillaceae</taxon>
        <taxon>Guptibacillus</taxon>
    </lineage>
</organism>
<proteinExistence type="inferred from homology"/>
<dbReference type="PROSITE" id="PS01031">
    <property type="entry name" value="SHSP"/>
    <property type="match status" value="1"/>
</dbReference>
<dbReference type="InterPro" id="IPR008978">
    <property type="entry name" value="HSP20-like_chaperone"/>
</dbReference>
<dbReference type="PANTHER" id="PTHR11527">
    <property type="entry name" value="HEAT-SHOCK PROTEIN 20 FAMILY MEMBER"/>
    <property type="match status" value="1"/>
</dbReference>
<comment type="caution">
    <text evidence="4">The sequence shown here is derived from an EMBL/GenBank/DDBJ whole genome shotgun (WGS) entry which is preliminary data.</text>
</comment>
<dbReference type="Gene3D" id="2.60.40.790">
    <property type="match status" value="1"/>
</dbReference>
<comment type="similarity">
    <text evidence="1 2">Belongs to the small heat shock protein (HSP20) family.</text>
</comment>
<reference evidence="4 5" key="1">
    <citation type="submission" date="2019-11" db="EMBL/GenBank/DDBJ databases">
        <title>Genome sequences of 17 halophilic strains isolated from different environments.</title>
        <authorList>
            <person name="Furrow R.E."/>
        </authorList>
    </citation>
    <scope>NUCLEOTIDE SEQUENCE [LARGE SCALE GENOMIC DNA]</scope>
    <source>
        <strain evidence="4 5">22506_14_FS</strain>
    </source>
</reference>
<feature type="domain" description="SHSP" evidence="3">
    <location>
        <begin position="33"/>
        <end position="147"/>
    </location>
</feature>
<accession>A0A845EZM0</accession>
<sequence length="147" mass="17129">MGKGDKLPKLFQDPAIQNWMNTFDDFFKEPFANLLPAQSFRVDLYETDAAFIVEAELPGISKEQIKVEPLGDGLRISIESKEYQETRNDKQKYYKQERSYASTSRTIKLPYHFSMKNVKGKYENGILEIKIPKADRIQNDSNYIDIH</sequence>
<evidence type="ECO:0000256" key="2">
    <source>
        <dbReference type="RuleBase" id="RU003616"/>
    </source>
</evidence>
<dbReference type="AlphaFoldDB" id="A0A845EZM0"/>
<evidence type="ECO:0000259" key="3">
    <source>
        <dbReference type="PROSITE" id="PS01031"/>
    </source>
</evidence>